<dbReference type="Gramene" id="AUR62026388-RA">
    <property type="protein sequence ID" value="AUR62026388-RA:cds"/>
    <property type="gene ID" value="AUR62026388"/>
</dbReference>
<name>A0A803MBC1_CHEQI</name>
<dbReference type="EnsemblPlants" id="AUR62026388-RA">
    <property type="protein sequence ID" value="AUR62026388-RA:cds"/>
    <property type="gene ID" value="AUR62026388"/>
</dbReference>
<proteinExistence type="predicted"/>
<keyword evidence="3" id="KW-1185">Reference proteome</keyword>
<reference evidence="2" key="2">
    <citation type="submission" date="2021-03" db="UniProtKB">
        <authorList>
            <consortium name="EnsemblPlants"/>
        </authorList>
    </citation>
    <scope>IDENTIFICATION</scope>
</reference>
<accession>A0A803MBC1</accession>
<evidence type="ECO:0000313" key="2">
    <source>
        <dbReference type="EnsemblPlants" id="AUR62026388-RA:cds"/>
    </source>
</evidence>
<dbReference type="AlphaFoldDB" id="A0A803MBC1"/>
<keyword evidence="1" id="KW-1133">Transmembrane helix</keyword>
<keyword evidence="1" id="KW-0472">Membrane</keyword>
<sequence length="46" mass="5414">MLNQILKISFLLISREAFFFFLFFNVIYKFESFLFGIAKIVLLSGS</sequence>
<evidence type="ECO:0000256" key="1">
    <source>
        <dbReference type="SAM" id="Phobius"/>
    </source>
</evidence>
<keyword evidence="1" id="KW-0812">Transmembrane</keyword>
<evidence type="ECO:0000313" key="3">
    <source>
        <dbReference type="Proteomes" id="UP000596660"/>
    </source>
</evidence>
<reference evidence="2" key="1">
    <citation type="journal article" date="2017" name="Nature">
        <title>The genome of Chenopodium quinoa.</title>
        <authorList>
            <person name="Jarvis D.E."/>
            <person name="Ho Y.S."/>
            <person name="Lightfoot D.J."/>
            <person name="Schmoeckel S.M."/>
            <person name="Li B."/>
            <person name="Borm T.J.A."/>
            <person name="Ohyanagi H."/>
            <person name="Mineta K."/>
            <person name="Michell C.T."/>
            <person name="Saber N."/>
            <person name="Kharbatia N.M."/>
            <person name="Rupper R.R."/>
            <person name="Sharp A.R."/>
            <person name="Dally N."/>
            <person name="Boughton B.A."/>
            <person name="Woo Y.H."/>
            <person name="Gao G."/>
            <person name="Schijlen E.G.W.M."/>
            <person name="Guo X."/>
            <person name="Momin A.A."/>
            <person name="Negrao S."/>
            <person name="Al-Babili S."/>
            <person name="Gehring C."/>
            <person name="Roessner U."/>
            <person name="Jung C."/>
            <person name="Murphy K."/>
            <person name="Arold S.T."/>
            <person name="Gojobori T."/>
            <person name="van der Linden C.G."/>
            <person name="van Loo E.N."/>
            <person name="Jellen E.N."/>
            <person name="Maughan P.J."/>
            <person name="Tester M."/>
        </authorList>
    </citation>
    <scope>NUCLEOTIDE SEQUENCE [LARGE SCALE GENOMIC DNA]</scope>
    <source>
        <strain evidence="2">cv. PI 614886</strain>
    </source>
</reference>
<feature type="transmembrane region" description="Helical" evidence="1">
    <location>
        <begin position="20"/>
        <end position="42"/>
    </location>
</feature>
<protein>
    <submittedName>
        <fullName evidence="2">Uncharacterized protein</fullName>
    </submittedName>
</protein>
<organism evidence="2 3">
    <name type="scientific">Chenopodium quinoa</name>
    <name type="common">Quinoa</name>
    <dbReference type="NCBI Taxonomy" id="63459"/>
    <lineage>
        <taxon>Eukaryota</taxon>
        <taxon>Viridiplantae</taxon>
        <taxon>Streptophyta</taxon>
        <taxon>Embryophyta</taxon>
        <taxon>Tracheophyta</taxon>
        <taxon>Spermatophyta</taxon>
        <taxon>Magnoliopsida</taxon>
        <taxon>eudicotyledons</taxon>
        <taxon>Gunneridae</taxon>
        <taxon>Pentapetalae</taxon>
        <taxon>Caryophyllales</taxon>
        <taxon>Chenopodiaceae</taxon>
        <taxon>Chenopodioideae</taxon>
        <taxon>Atripliceae</taxon>
        <taxon>Chenopodium</taxon>
    </lineage>
</organism>
<dbReference type="Proteomes" id="UP000596660">
    <property type="component" value="Unplaced"/>
</dbReference>